<dbReference type="AlphaFoldDB" id="A0A918MEB9"/>
<gene>
    <name evidence="4" type="ORF">GCM10010260_58870</name>
</gene>
<dbReference type="CDD" id="cd14953">
    <property type="entry name" value="NHL_like_1"/>
    <property type="match status" value="1"/>
</dbReference>
<keyword evidence="1" id="KW-0677">Repeat</keyword>
<reference evidence="4" key="1">
    <citation type="journal article" date="2014" name="Int. J. Syst. Evol. Microbiol.">
        <title>Complete genome sequence of Corynebacterium casei LMG S-19264T (=DSM 44701T), isolated from a smear-ripened cheese.</title>
        <authorList>
            <consortium name="US DOE Joint Genome Institute (JGI-PGF)"/>
            <person name="Walter F."/>
            <person name="Albersmeier A."/>
            <person name="Kalinowski J."/>
            <person name="Ruckert C."/>
        </authorList>
    </citation>
    <scope>NUCLEOTIDE SEQUENCE</scope>
    <source>
        <strain evidence="4">JCM 4369</strain>
    </source>
</reference>
<comment type="caution">
    <text evidence="4">The sequence shown here is derived from an EMBL/GenBank/DDBJ whole genome shotgun (WGS) entry which is preliminary data.</text>
</comment>
<dbReference type="PANTHER" id="PTHR46388">
    <property type="entry name" value="NHL REPEAT-CONTAINING PROTEIN 2"/>
    <property type="match status" value="1"/>
</dbReference>
<evidence type="ECO:0000256" key="1">
    <source>
        <dbReference type="ARBA" id="ARBA00022737"/>
    </source>
</evidence>
<feature type="repeat" description="NHL" evidence="2">
    <location>
        <begin position="195"/>
        <end position="238"/>
    </location>
</feature>
<dbReference type="InterPro" id="IPR001258">
    <property type="entry name" value="NHL_repeat"/>
</dbReference>
<dbReference type="Pfam" id="PF01436">
    <property type="entry name" value="NHL"/>
    <property type="match status" value="3"/>
</dbReference>
<evidence type="ECO:0000259" key="3">
    <source>
        <dbReference type="Pfam" id="PF25021"/>
    </source>
</evidence>
<organism evidence="4 5">
    <name type="scientific">Streptomyces filipinensis</name>
    <dbReference type="NCBI Taxonomy" id="66887"/>
    <lineage>
        <taxon>Bacteria</taxon>
        <taxon>Bacillati</taxon>
        <taxon>Actinomycetota</taxon>
        <taxon>Actinomycetes</taxon>
        <taxon>Kitasatosporales</taxon>
        <taxon>Streptomycetaceae</taxon>
        <taxon>Streptomyces</taxon>
    </lineage>
</organism>
<accession>A0A918MEB9</accession>
<dbReference type="Proteomes" id="UP000618795">
    <property type="component" value="Unassembled WGS sequence"/>
</dbReference>
<dbReference type="InterPro" id="IPR056822">
    <property type="entry name" value="TEN_NHL"/>
</dbReference>
<dbReference type="PANTHER" id="PTHR46388:SF2">
    <property type="entry name" value="NHL REPEAT-CONTAINING PROTEIN 2"/>
    <property type="match status" value="1"/>
</dbReference>
<evidence type="ECO:0000313" key="4">
    <source>
        <dbReference type="EMBL" id="GGV12419.1"/>
    </source>
</evidence>
<dbReference type="Gene3D" id="2.120.10.30">
    <property type="entry name" value="TolB, C-terminal domain"/>
    <property type="match status" value="3"/>
</dbReference>
<feature type="repeat" description="NHL" evidence="2">
    <location>
        <begin position="27"/>
        <end position="70"/>
    </location>
</feature>
<proteinExistence type="predicted"/>
<feature type="repeat" description="NHL" evidence="2">
    <location>
        <begin position="139"/>
        <end position="182"/>
    </location>
</feature>
<protein>
    <recommendedName>
        <fullName evidence="3">Teneurin NHL domain-containing protein</fullName>
    </recommendedName>
</protein>
<dbReference type="PROSITE" id="PS51125">
    <property type="entry name" value="NHL"/>
    <property type="match status" value="4"/>
</dbReference>
<name>A0A918MEB9_9ACTN</name>
<dbReference type="EMBL" id="BMTD01000015">
    <property type="protein sequence ID" value="GGV12419.1"/>
    <property type="molecule type" value="Genomic_DNA"/>
</dbReference>
<dbReference type="InterPro" id="IPR011042">
    <property type="entry name" value="6-blade_b-propeller_TolB-like"/>
</dbReference>
<feature type="domain" description="Teneurin NHL" evidence="3">
    <location>
        <begin position="86"/>
        <end position="135"/>
    </location>
</feature>
<feature type="domain" description="Teneurin NHL" evidence="3">
    <location>
        <begin position="31"/>
        <end position="79"/>
    </location>
</feature>
<evidence type="ECO:0000256" key="2">
    <source>
        <dbReference type="PROSITE-ProRule" id="PRU00504"/>
    </source>
</evidence>
<sequence length="762" mass="79621">MTTSRAVATATYPDGTIITAAGNGEAGFVVDGGPAVGTKLYNPYGVAVDGSGNLYIADTSNHRVRKVTSNGIITTVAGNGQAGFVSDGGPAVATKLHNPYGVAVDGSGNLYIADHSNHRVRKVTPNGIITTVAGNGQAGFVSDGGPAVATKLYGPIGVAVDREGNLYIADYYNHRVRKVTPNGIITTVAGNGQAGFVSDGGPGVATKLHYPWGVAVDHDGNLYIGDRYNHRVRKVTPNGVITTVAGNGIAGYVADGGPAVATSVHYPSHVAVDGAGNLYIGDGHNHRVRKVTPNGIITTVAGNGIAGYVADGGPAVGERLYYPYGVAVAPSGDLYIGDGANHRVRKVFAAATVTPPPPPIADLYGEVILPVTVPRRQEFDLGARVHNRGPAIASGEHITVVLTLADGLESAQENNGRRLTRTFPGADLAPNRGSLDGVFRVRATDTTAPGTYESTLEIQYGGDLNLKDNSFTLPVTVVVPEPTADERALTVYQENIPEAAPGQSARVLLRYVSPVGQPVNPGIITQRFSAPTGFTFSGRPTYTYPDTVQGAITGDLQHEIYDSGRTLIIRDNPHLNTTHTDAGTLIYSIGLRAQPDAAAGLASDGSASIGQRPPVQILAKVTGADAGHSARIVQTQLEKARVKPGQQWVYPVVLTLTNTGRTRIGPADIVFTAPEGLWFTEDRVMMSREGATYETELAGQRSNGNRTLTIRDAALDLDPGKWAVVYPEMEVQADAATGAVRVGMRIGIPPFASGNATVTIEA</sequence>
<evidence type="ECO:0000313" key="5">
    <source>
        <dbReference type="Proteomes" id="UP000618795"/>
    </source>
</evidence>
<reference evidence="4" key="2">
    <citation type="submission" date="2020-09" db="EMBL/GenBank/DDBJ databases">
        <authorList>
            <person name="Sun Q."/>
            <person name="Ohkuma M."/>
        </authorList>
    </citation>
    <scope>NUCLEOTIDE SEQUENCE</scope>
    <source>
        <strain evidence="4">JCM 4369</strain>
    </source>
</reference>
<dbReference type="RefSeq" id="WP_191876516.1">
    <property type="nucleotide sequence ID" value="NZ_BMTD01000015.1"/>
</dbReference>
<dbReference type="SUPFAM" id="SSF101898">
    <property type="entry name" value="NHL repeat"/>
    <property type="match status" value="1"/>
</dbReference>
<keyword evidence="5" id="KW-1185">Reference proteome</keyword>
<dbReference type="Pfam" id="PF25021">
    <property type="entry name" value="TEN_NHL"/>
    <property type="match status" value="2"/>
</dbReference>
<feature type="repeat" description="NHL" evidence="2">
    <location>
        <begin position="83"/>
        <end position="126"/>
    </location>
</feature>